<accession>A0A1H9T997</accession>
<dbReference type="Gene3D" id="3.90.850.10">
    <property type="entry name" value="Fumarylacetoacetase-like, C-terminal domain"/>
    <property type="match status" value="1"/>
</dbReference>
<dbReference type="InterPro" id="IPR018833">
    <property type="entry name" value="Rv2993c-like_N"/>
</dbReference>
<keyword evidence="6" id="KW-1185">Reference proteome</keyword>
<feature type="domain" description="Rv2993c-like N-terminal" evidence="4">
    <location>
        <begin position="1"/>
        <end position="50"/>
    </location>
</feature>
<dbReference type="Pfam" id="PF01557">
    <property type="entry name" value="FAA_hydrolase"/>
    <property type="match status" value="1"/>
</dbReference>
<feature type="domain" description="Fumarylacetoacetase-like C-terminal" evidence="3">
    <location>
        <begin position="67"/>
        <end position="242"/>
    </location>
</feature>
<dbReference type="EMBL" id="FOGZ01000019">
    <property type="protein sequence ID" value="SER93203.1"/>
    <property type="molecule type" value="Genomic_DNA"/>
</dbReference>
<evidence type="ECO:0000259" key="3">
    <source>
        <dbReference type="Pfam" id="PF01557"/>
    </source>
</evidence>
<evidence type="ECO:0000256" key="2">
    <source>
        <dbReference type="ARBA" id="ARBA00022723"/>
    </source>
</evidence>
<dbReference type="GO" id="GO:0003824">
    <property type="term" value="F:catalytic activity"/>
    <property type="evidence" value="ECO:0007669"/>
    <property type="project" value="InterPro"/>
</dbReference>
<dbReference type="InterPro" id="IPR036663">
    <property type="entry name" value="Fumarylacetoacetase_C_sf"/>
</dbReference>
<dbReference type="GO" id="GO:0044281">
    <property type="term" value="P:small molecule metabolic process"/>
    <property type="evidence" value="ECO:0007669"/>
    <property type="project" value="UniProtKB-ARBA"/>
</dbReference>
<dbReference type="PANTHER" id="PTHR42796:SF4">
    <property type="entry name" value="FUMARYLACETOACETATE HYDROLASE DOMAIN-CONTAINING PROTEIN 2A"/>
    <property type="match status" value="1"/>
</dbReference>
<dbReference type="Proteomes" id="UP000198815">
    <property type="component" value="Unassembled WGS sequence"/>
</dbReference>
<comment type="similarity">
    <text evidence="1">Belongs to the FAH family.</text>
</comment>
<dbReference type="GO" id="GO:0046872">
    <property type="term" value="F:metal ion binding"/>
    <property type="evidence" value="ECO:0007669"/>
    <property type="project" value="UniProtKB-KW"/>
</dbReference>
<dbReference type="OrthoDB" id="9805307at2"/>
<dbReference type="AlphaFoldDB" id="A0A1H9T997"/>
<dbReference type="InterPro" id="IPR011234">
    <property type="entry name" value="Fumarylacetoacetase-like_C"/>
</dbReference>
<evidence type="ECO:0000313" key="5">
    <source>
        <dbReference type="EMBL" id="SER93203.1"/>
    </source>
</evidence>
<dbReference type="RefSeq" id="WP_091970407.1">
    <property type="nucleotide sequence ID" value="NZ_FOGZ01000019.1"/>
</dbReference>
<dbReference type="STRING" id="64702.SAMN05443377_11954"/>
<reference evidence="5 6" key="1">
    <citation type="submission" date="2016-10" db="EMBL/GenBank/DDBJ databases">
        <authorList>
            <person name="de Groot N.N."/>
        </authorList>
    </citation>
    <scope>NUCLEOTIDE SEQUENCE [LARGE SCALE GENOMIC DNA]</scope>
    <source>
        <strain evidence="5 6">DSM 16859</strain>
    </source>
</reference>
<protein>
    <submittedName>
        <fullName evidence="5">2-keto-4-pentenoate hydratase/2-oxohepta-3-ene-1,7-dioic acid hydratase (Catechol pathway)</fullName>
    </submittedName>
</protein>
<evidence type="ECO:0000259" key="4">
    <source>
        <dbReference type="Pfam" id="PF10370"/>
    </source>
</evidence>
<organism evidence="5 6">
    <name type="scientific">Propionibacterium cyclohexanicum</name>
    <dbReference type="NCBI Taxonomy" id="64702"/>
    <lineage>
        <taxon>Bacteria</taxon>
        <taxon>Bacillati</taxon>
        <taxon>Actinomycetota</taxon>
        <taxon>Actinomycetes</taxon>
        <taxon>Propionibacteriales</taxon>
        <taxon>Propionibacteriaceae</taxon>
        <taxon>Propionibacterium</taxon>
    </lineage>
</organism>
<evidence type="ECO:0000313" key="6">
    <source>
        <dbReference type="Proteomes" id="UP000198815"/>
    </source>
</evidence>
<evidence type="ECO:0000256" key="1">
    <source>
        <dbReference type="ARBA" id="ARBA00010211"/>
    </source>
</evidence>
<sequence>MRLARIQTPLGPRPVVQDGSKWAVVKDLFADEPESTGEFYPVDGAQLLAPAQPMVVLGMAHNNGPSDRLLAPQAFSKSARSVVGPGQAIELDTSLGEINIEGELAVVIGRSCRRLTPEQVPGVILGYCIGNDVTNVDQASLDEKATQVKNGDGYTPLGPWIETELDADHVHIDVRLDGKPVASSNTDRLAWAISEQLVALTRYLTLGPGDVLLTGSPTTWATITPGQQAEITIEGIGTLSNPAIAVPQA</sequence>
<dbReference type="SUPFAM" id="SSF56529">
    <property type="entry name" value="FAH"/>
    <property type="match status" value="1"/>
</dbReference>
<keyword evidence="2" id="KW-0479">Metal-binding</keyword>
<dbReference type="PANTHER" id="PTHR42796">
    <property type="entry name" value="FUMARYLACETOACETATE HYDROLASE DOMAIN-CONTAINING PROTEIN 2A-RELATED"/>
    <property type="match status" value="1"/>
</dbReference>
<name>A0A1H9T997_9ACTN</name>
<dbReference type="Pfam" id="PF10370">
    <property type="entry name" value="Rv2993c-like_N"/>
    <property type="match status" value="1"/>
</dbReference>
<proteinExistence type="inferred from homology"/>
<gene>
    <name evidence="5" type="ORF">SAMN05443377_11954</name>
</gene>
<dbReference type="InterPro" id="IPR051121">
    <property type="entry name" value="FAH"/>
</dbReference>